<feature type="region of interest" description="Disordered" evidence="1">
    <location>
        <begin position="1"/>
        <end position="73"/>
    </location>
</feature>
<evidence type="ECO:0000256" key="1">
    <source>
        <dbReference type="SAM" id="MobiDB-lite"/>
    </source>
</evidence>
<evidence type="ECO:0000313" key="2">
    <source>
        <dbReference type="EMBL" id="KNC55626.1"/>
    </source>
</evidence>
<accession>A0A0L0DUB0</accession>
<feature type="compositionally biased region" description="Polar residues" evidence="1">
    <location>
        <begin position="49"/>
        <end position="62"/>
    </location>
</feature>
<dbReference type="GeneID" id="25569586"/>
<keyword evidence="3" id="KW-1185">Reference proteome</keyword>
<gene>
    <name evidence="2" type="ORF">AMSG_11671</name>
</gene>
<dbReference type="RefSeq" id="XP_013761477.1">
    <property type="nucleotide sequence ID" value="XM_013906023.1"/>
</dbReference>
<dbReference type="EMBL" id="GL349439">
    <property type="protein sequence ID" value="KNC55626.1"/>
    <property type="molecule type" value="Genomic_DNA"/>
</dbReference>
<proteinExistence type="predicted"/>
<feature type="compositionally biased region" description="Polar residues" evidence="1">
    <location>
        <begin position="19"/>
        <end position="29"/>
    </location>
</feature>
<sequence>MGAAEMPQVGSSAWHPSWPSATTRATESTPPAEETSPSALLDECDQMLTLRSSSGMANSPSLTRMGPAARAWRVPGRTCSPRCRTPMCELAPSMTSTAGRA</sequence>
<dbReference type="Proteomes" id="UP000054408">
    <property type="component" value="Unassembled WGS sequence"/>
</dbReference>
<protein>
    <submittedName>
        <fullName evidence="2">Uncharacterized protein</fullName>
    </submittedName>
</protein>
<dbReference type="AlphaFoldDB" id="A0A0L0DUB0"/>
<organism evidence="2 3">
    <name type="scientific">Thecamonas trahens ATCC 50062</name>
    <dbReference type="NCBI Taxonomy" id="461836"/>
    <lineage>
        <taxon>Eukaryota</taxon>
        <taxon>Apusozoa</taxon>
        <taxon>Apusomonadida</taxon>
        <taxon>Apusomonadidae</taxon>
        <taxon>Thecamonas</taxon>
    </lineage>
</organism>
<evidence type="ECO:0000313" key="3">
    <source>
        <dbReference type="Proteomes" id="UP000054408"/>
    </source>
</evidence>
<reference evidence="2 3" key="1">
    <citation type="submission" date="2010-05" db="EMBL/GenBank/DDBJ databases">
        <title>The Genome Sequence of Thecamonas trahens ATCC 50062.</title>
        <authorList>
            <consortium name="The Broad Institute Genome Sequencing Platform"/>
            <person name="Russ C."/>
            <person name="Cuomo C."/>
            <person name="Shea T."/>
            <person name="Young S.K."/>
            <person name="Zeng Q."/>
            <person name="Koehrsen M."/>
            <person name="Haas B."/>
            <person name="Borodovsky M."/>
            <person name="Guigo R."/>
            <person name="Alvarado L."/>
            <person name="Berlin A."/>
            <person name="Bochicchio J."/>
            <person name="Borenstein D."/>
            <person name="Chapman S."/>
            <person name="Chen Z."/>
            <person name="Freedman E."/>
            <person name="Gellesch M."/>
            <person name="Goldberg J."/>
            <person name="Griggs A."/>
            <person name="Gujja S."/>
            <person name="Heilman E."/>
            <person name="Heiman D."/>
            <person name="Hepburn T."/>
            <person name="Howarth C."/>
            <person name="Jen D."/>
            <person name="Larson L."/>
            <person name="Mehta T."/>
            <person name="Park D."/>
            <person name="Pearson M."/>
            <person name="Roberts A."/>
            <person name="Saif S."/>
            <person name="Shenoy N."/>
            <person name="Sisk P."/>
            <person name="Stolte C."/>
            <person name="Sykes S."/>
            <person name="Thomson T."/>
            <person name="Walk T."/>
            <person name="White J."/>
            <person name="Yandava C."/>
            <person name="Burger G."/>
            <person name="Gray M.W."/>
            <person name="Holland P.W.H."/>
            <person name="King N."/>
            <person name="Lang F.B.F."/>
            <person name="Roger A.J."/>
            <person name="Ruiz-Trillo I."/>
            <person name="Lander E."/>
            <person name="Nusbaum C."/>
        </authorList>
    </citation>
    <scope>NUCLEOTIDE SEQUENCE [LARGE SCALE GENOMIC DNA]</scope>
    <source>
        <strain evidence="2 3">ATCC 50062</strain>
    </source>
</reference>
<name>A0A0L0DUB0_THETB</name>